<evidence type="ECO:0000256" key="2">
    <source>
        <dbReference type="SAM" id="SignalP"/>
    </source>
</evidence>
<feature type="signal peptide" evidence="2">
    <location>
        <begin position="1"/>
        <end position="24"/>
    </location>
</feature>
<evidence type="ECO:0000256" key="1">
    <source>
        <dbReference type="SAM" id="MobiDB-lite"/>
    </source>
</evidence>
<feature type="compositionally biased region" description="Basic and acidic residues" evidence="1">
    <location>
        <begin position="92"/>
        <end position="102"/>
    </location>
</feature>
<evidence type="ECO:0008006" key="5">
    <source>
        <dbReference type="Google" id="ProtNLM"/>
    </source>
</evidence>
<dbReference type="EMBL" id="CP002279">
    <property type="protein sequence ID" value="AEH88378.1"/>
    <property type="molecule type" value="Genomic_DNA"/>
</dbReference>
<protein>
    <recommendedName>
        <fullName evidence="5">Lipoprotein</fullName>
    </recommendedName>
</protein>
<organism evidence="3 4">
    <name type="scientific">Mesorhizobium opportunistum (strain LMG 24607 / HAMBI 3007 / WSM2075)</name>
    <dbReference type="NCBI Taxonomy" id="536019"/>
    <lineage>
        <taxon>Bacteria</taxon>
        <taxon>Pseudomonadati</taxon>
        <taxon>Pseudomonadota</taxon>
        <taxon>Alphaproteobacteria</taxon>
        <taxon>Hyphomicrobiales</taxon>
        <taxon>Phyllobacteriaceae</taxon>
        <taxon>Mesorhizobium</taxon>
    </lineage>
</organism>
<feature type="chain" id="PRO_5003365439" description="Lipoprotein" evidence="2">
    <location>
        <begin position="25"/>
        <end position="131"/>
    </location>
</feature>
<feature type="compositionally biased region" description="Basic and acidic residues" evidence="1">
    <location>
        <begin position="50"/>
        <end position="82"/>
    </location>
</feature>
<reference evidence="3 4" key="1">
    <citation type="submission" date="2010-10" db="EMBL/GenBank/DDBJ databases">
        <title>Complete sequence of Mesorhizobium opportunistum WSM2075.</title>
        <authorList>
            <consortium name="US DOE Joint Genome Institute"/>
            <person name="Lucas S."/>
            <person name="Copeland A."/>
            <person name="Lapidus A."/>
            <person name="Cheng J.-F."/>
            <person name="Bruce D."/>
            <person name="Goodwin L."/>
            <person name="Pitluck S."/>
            <person name="Chertkov O."/>
            <person name="Misra M."/>
            <person name="Detter J.C."/>
            <person name="Han C."/>
            <person name="Tapia R."/>
            <person name="Land M."/>
            <person name="Hauser L."/>
            <person name="Kyrpides N."/>
            <person name="Ovchinnikova G."/>
            <person name="Mavrommatis K.M."/>
            <person name="Tiwari R.P."/>
            <person name="Howieson J.G."/>
            <person name="O'Hara G.W."/>
            <person name="Nandasena K.G."/>
            <person name="Woyke T."/>
        </authorList>
    </citation>
    <scope>NUCLEOTIDE SEQUENCE [LARGE SCALE GENOMIC DNA]</scope>
    <source>
        <strain evidence="4">LMG 24607 / HAMBI 3007 / WSM2075</strain>
    </source>
</reference>
<proteinExistence type="predicted"/>
<keyword evidence="2" id="KW-0732">Signal</keyword>
<name>F7Y3I5_MESOW</name>
<sequence length="131" mass="14868">MPTFKMRYLLIALVPLAVAGCVSTEDQRAADQEKCASYGYRPGSNSFADCMRDQDEQRADDQRRTMNDLERQDRRDRKRRNDLQSTASPSVIDDRPQYDKDGNPNFDTQGNYIGCHGIGCQVDNPDADDNN</sequence>
<dbReference type="KEGG" id="mop:Mesop_3940"/>
<feature type="region of interest" description="Disordered" evidence="1">
    <location>
        <begin position="38"/>
        <end position="110"/>
    </location>
</feature>
<gene>
    <name evidence="3" type="ordered locus">Mesop_3940</name>
</gene>
<dbReference type="AlphaFoldDB" id="F7Y3I5"/>
<dbReference type="RefSeq" id="WP_013895060.1">
    <property type="nucleotide sequence ID" value="NC_015675.1"/>
</dbReference>
<accession>F7Y3I5</accession>
<dbReference type="HOGENOM" id="CLU_1925090_0_0_5"/>
<evidence type="ECO:0000313" key="3">
    <source>
        <dbReference type="EMBL" id="AEH88378.1"/>
    </source>
</evidence>
<evidence type="ECO:0000313" key="4">
    <source>
        <dbReference type="Proteomes" id="UP000001623"/>
    </source>
</evidence>
<dbReference type="PROSITE" id="PS51257">
    <property type="entry name" value="PROKAR_LIPOPROTEIN"/>
    <property type="match status" value="1"/>
</dbReference>
<dbReference type="Proteomes" id="UP000001623">
    <property type="component" value="Chromosome"/>
</dbReference>